<name>A0ABU1RN93_9GAMM</name>
<dbReference type="Proteomes" id="UP001254759">
    <property type="component" value="Unassembled WGS sequence"/>
</dbReference>
<dbReference type="GO" id="GO:0008794">
    <property type="term" value="F:arsenate reductase (glutaredoxin) activity"/>
    <property type="evidence" value="ECO:0007669"/>
    <property type="project" value="UniProtKB-EC"/>
</dbReference>
<comment type="catalytic activity">
    <reaction evidence="7">
        <text>[glutaredoxin]-dithiol + arsenate + glutathione + H(+) = glutathionyl-S-S-[glutaredoxin] + arsenite + H2O</text>
        <dbReference type="Rhea" id="RHEA:22016"/>
        <dbReference type="Rhea" id="RHEA-COMP:10729"/>
        <dbReference type="Rhea" id="RHEA-COMP:17668"/>
        <dbReference type="ChEBI" id="CHEBI:15377"/>
        <dbReference type="ChEBI" id="CHEBI:15378"/>
        <dbReference type="ChEBI" id="CHEBI:29242"/>
        <dbReference type="ChEBI" id="CHEBI:29950"/>
        <dbReference type="ChEBI" id="CHEBI:48597"/>
        <dbReference type="ChEBI" id="CHEBI:57925"/>
        <dbReference type="ChEBI" id="CHEBI:146199"/>
        <dbReference type="EC" id="1.20.4.1"/>
    </reaction>
</comment>
<dbReference type="CDD" id="cd03034">
    <property type="entry name" value="ArsC_ArsC"/>
    <property type="match status" value="1"/>
</dbReference>
<evidence type="ECO:0000256" key="3">
    <source>
        <dbReference type="ARBA" id="ARBA00023002"/>
    </source>
</evidence>
<dbReference type="InterPro" id="IPR036249">
    <property type="entry name" value="Thioredoxin-like_sf"/>
</dbReference>
<dbReference type="InterPro" id="IPR006660">
    <property type="entry name" value="Arsenate_reductase-like"/>
</dbReference>
<sequence length="145" mass="16000">MGPSTIDIVIYHNPDCGTSRNTLAMIRNAGIEPHVIEYLKTPPSRGMLVSLLRRMGIRARELLREKGAPYQELGLDDESLSEEALLEAMVSHPLLINRPIVVSPLGVALCRPSEQVLDLLPQPQQGPFAKEDGEQIVDAQGRRVI</sequence>
<dbReference type="PROSITE" id="PS51353">
    <property type="entry name" value="ARSC"/>
    <property type="match status" value="1"/>
</dbReference>
<proteinExistence type="inferred from homology"/>
<dbReference type="PANTHER" id="PTHR30041">
    <property type="entry name" value="ARSENATE REDUCTASE"/>
    <property type="match status" value="1"/>
</dbReference>
<organism evidence="8 9">
    <name type="scientific">Pseudoxanthomonas sacheonensis</name>
    <dbReference type="NCBI Taxonomy" id="443615"/>
    <lineage>
        <taxon>Bacteria</taxon>
        <taxon>Pseudomonadati</taxon>
        <taxon>Pseudomonadota</taxon>
        <taxon>Gammaproteobacteria</taxon>
        <taxon>Lysobacterales</taxon>
        <taxon>Lysobacteraceae</taxon>
        <taxon>Pseudoxanthomonas</taxon>
    </lineage>
</organism>
<dbReference type="SUPFAM" id="SSF52833">
    <property type="entry name" value="Thioredoxin-like"/>
    <property type="match status" value="1"/>
</dbReference>
<dbReference type="EMBL" id="JAVDTT010000001">
    <property type="protein sequence ID" value="MDR6840236.1"/>
    <property type="molecule type" value="Genomic_DNA"/>
</dbReference>
<evidence type="ECO:0000256" key="7">
    <source>
        <dbReference type="RuleBase" id="RU362029"/>
    </source>
</evidence>
<comment type="similarity">
    <text evidence="1 6 7">Belongs to the ArsC family.</text>
</comment>
<protein>
    <recommendedName>
        <fullName evidence="5 7">Arsenate reductase</fullName>
        <ecNumber evidence="4 7">1.20.4.1</ecNumber>
    </recommendedName>
</protein>
<keyword evidence="3 7" id="KW-0560">Oxidoreductase</keyword>
<comment type="caution">
    <text evidence="8">The sequence shown here is derived from an EMBL/GenBank/DDBJ whole genome shotgun (WGS) entry which is preliminary data.</text>
</comment>
<evidence type="ECO:0000256" key="6">
    <source>
        <dbReference type="PROSITE-ProRule" id="PRU01282"/>
    </source>
</evidence>
<dbReference type="PANTHER" id="PTHR30041:SF5">
    <property type="entry name" value="ARSENATE REDUCTASE-RELATED"/>
    <property type="match status" value="1"/>
</dbReference>
<evidence type="ECO:0000256" key="1">
    <source>
        <dbReference type="ARBA" id="ARBA00007198"/>
    </source>
</evidence>
<reference evidence="8 9" key="1">
    <citation type="submission" date="2023-07" db="EMBL/GenBank/DDBJ databases">
        <title>Sorghum-associated microbial communities from plants grown in Nebraska, USA.</title>
        <authorList>
            <person name="Schachtman D."/>
        </authorList>
    </citation>
    <scope>NUCLEOTIDE SEQUENCE [LARGE SCALE GENOMIC DNA]</scope>
    <source>
        <strain evidence="8 9">BE107</strain>
    </source>
</reference>
<evidence type="ECO:0000313" key="9">
    <source>
        <dbReference type="Proteomes" id="UP001254759"/>
    </source>
</evidence>
<dbReference type="Gene3D" id="3.40.30.10">
    <property type="entry name" value="Glutaredoxin"/>
    <property type="match status" value="1"/>
</dbReference>
<evidence type="ECO:0000256" key="5">
    <source>
        <dbReference type="ARBA" id="ARBA00039879"/>
    </source>
</evidence>
<dbReference type="Pfam" id="PF03960">
    <property type="entry name" value="ArsC"/>
    <property type="match status" value="1"/>
</dbReference>
<keyword evidence="2" id="KW-0059">Arsenical resistance</keyword>
<evidence type="ECO:0000256" key="2">
    <source>
        <dbReference type="ARBA" id="ARBA00022849"/>
    </source>
</evidence>
<gene>
    <name evidence="8" type="ORF">J2W94_000500</name>
</gene>
<dbReference type="NCBIfam" id="TIGR00014">
    <property type="entry name" value="arsC"/>
    <property type="match status" value="1"/>
</dbReference>
<dbReference type="EC" id="1.20.4.1" evidence="4 7"/>
<keyword evidence="9" id="KW-1185">Reference proteome</keyword>
<dbReference type="InterPro" id="IPR006659">
    <property type="entry name" value="Arsenate_reductase"/>
</dbReference>
<accession>A0ABU1RN93</accession>
<evidence type="ECO:0000256" key="4">
    <source>
        <dbReference type="ARBA" id="ARBA00038969"/>
    </source>
</evidence>
<evidence type="ECO:0000313" key="8">
    <source>
        <dbReference type="EMBL" id="MDR6840236.1"/>
    </source>
</evidence>